<name>A0ABT8F5K7_9BACT</name>
<gene>
    <name evidence="3" type="ORF">QWY31_08340</name>
</gene>
<evidence type="ECO:0000256" key="1">
    <source>
        <dbReference type="ARBA" id="ARBA00022729"/>
    </source>
</evidence>
<feature type="domain" description="TonB-dependent receptor plug" evidence="2">
    <location>
        <begin position="116"/>
        <end position="212"/>
    </location>
</feature>
<comment type="caution">
    <text evidence="3">The sequence shown here is derived from an EMBL/GenBank/DDBJ whole genome shotgun (WGS) entry which is preliminary data.</text>
</comment>
<dbReference type="PANTHER" id="PTHR30069:SF29">
    <property type="entry name" value="HEMOGLOBIN AND HEMOGLOBIN-HAPTOGLOBIN-BINDING PROTEIN 1-RELATED"/>
    <property type="match status" value="1"/>
</dbReference>
<dbReference type="SUPFAM" id="SSF49464">
    <property type="entry name" value="Carboxypeptidase regulatory domain-like"/>
    <property type="match status" value="1"/>
</dbReference>
<organism evidence="3 4">
    <name type="scientific">Shiella aurantiaca</name>
    <dbReference type="NCBI Taxonomy" id="3058365"/>
    <lineage>
        <taxon>Bacteria</taxon>
        <taxon>Pseudomonadati</taxon>
        <taxon>Bacteroidota</taxon>
        <taxon>Cytophagia</taxon>
        <taxon>Cytophagales</taxon>
        <taxon>Shiellaceae</taxon>
        <taxon>Shiella</taxon>
    </lineage>
</organism>
<dbReference type="EMBL" id="JAUHJS010000004">
    <property type="protein sequence ID" value="MDN4165506.1"/>
    <property type="molecule type" value="Genomic_DNA"/>
</dbReference>
<dbReference type="Pfam" id="PF07715">
    <property type="entry name" value="Plug"/>
    <property type="match status" value="1"/>
</dbReference>
<dbReference type="Proteomes" id="UP001168552">
    <property type="component" value="Unassembled WGS sequence"/>
</dbReference>
<evidence type="ECO:0000259" key="2">
    <source>
        <dbReference type="Pfam" id="PF07715"/>
    </source>
</evidence>
<dbReference type="Pfam" id="PF13715">
    <property type="entry name" value="CarbopepD_reg_2"/>
    <property type="match status" value="1"/>
</dbReference>
<dbReference type="PANTHER" id="PTHR30069">
    <property type="entry name" value="TONB-DEPENDENT OUTER MEMBRANE RECEPTOR"/>
    <property type="match status" value="1"/>
</dbReference>
<evidence type="ECO:0000313" key="3">
    <source>
        <dbReference type="EMBL" id="MDN4165506.1"/>
    </source>
</evidence>
<keyword evidence="4" id="KW-1185">Reference proteome</keyword>
<keyword evidence="1" id="KW-0732">Signal</keyword>
<reference evidence="3" key="1">
    <citation type="submission" date="2023-06" db="EMBL/GenBank/DDBJ databases">
        <title>Cytophagales bacterium Strain LB-30, isolated from soil.</title>
        <authorList>
            <person name="Liu B."/>
        </authorList>
    </citation>
    <scope>NUCLEOTIDE SEQUENCE</scope>
    <source>
        <strain evidence="3">LB-30</strain>
    </source>
</reference>
<dbReference type="InterPro" id="IPR012910">
    <property type="entry name" value="Plug_dom"/>
</dbReference>
<dbReference type="RefSeq" id="WP_320004038.1">
    <property type="nucleotide sequence ID" value="NZ_JAUHJS010000004.1"/>
</dbReference>
<evidence type="ECO:0000313" key="4">
    <source>
        <dbReference type="Proteomes" id="UP001168552"/>
    </source>
</evidence>
<dbReference type="SUPFAM" id="SSF56935">
    <property type="entry name" value="Porins"/>
    <property type="match status" value="1"/>
</dbReference>
<proteinExistence type="predicted"/>
<dbReference type="InterPro" id="IPR008969">
    <property type="entry name" value="CarboxyPept-like_regulatory"/>
</dbReference>
<accession>A0ABT8F5K7</accession>
<dbReference type="Gene3D" id="2.60.40.1120">
    <property type="entry name" value="Carboxypeptidase-like, regulatory domain"/>
    <property type="match status" value="1"/>
</dbReference>
<sequence>MKTLLITGFLLFPLLLAAQVRGIVTDKKGEPLLGANVYLKGTYVGATTSFTGEFSFPTTLKGAQVLVVSFTGYESQELPLQLNGPSEYLRISLKEAFNKLEAVTITAGAFEASDTKKVTVLKPLDIVTTPSAVGDINGALQTLPGTTQNGESGRLFVRGGDGYETQTYINGTLVQNPYGSALPNLPTRGRFSPFMFSGTTFSTGGYSAEFGQALSSALVLQTNAFPTESKTEISLMTVGGDIAHTQAGERTAASAKLGYIHLGPYQALVPQQVLWTQAPQEYRGETSFYQKFGKTGLLKAYAQASSNSVEIERSRLEQADSRYGIALDNDFQFVNLSYQMAVGKRATWESGLSLSSNHDSLHPDTLAIEEKERSFHLKNVWLIDWTERFSTRLGSEFIGSQYEQDIQAKELPVYATELSGGLSALFAEADVYLTQRLAARIGLRAEHTNVNQQLTIAPRTSLAYKWDEFSQISFAYGSFYQKPQNAYWALNESLDQEKAEHYILNVQRIKNKRTLRVEAYYKNYHSLVRFDAAQRYQPAAYTNTGHGYAQGIELFWRDQKSIPRTDYWLSYSYLDTERLYRDYPQKAMPTFAAKHSVSLVVKHFISALRTQVGASYSVGSGRPYYNPENPTFLGDKAKPYMDLSMNVAYLLRPQVILYTSVSNVTGYQNVFGYEYAAQPNAQGIYPRRAIGQAAPRFFFVGLFITLSSNKNDNQLNNL</sequence>
<protein>
    <submittedName>
        <fullName evidence="3">Carboxypeptidase-like regulatory domain-containing protein</fullName>
    </submittedName>
</protein>
<dbReference type="InterPro" id="IPR039426">
    <property type="entry name" value="TonB-dep_rcpt-like"/>
</dbReference>